<keyword evidence="1" id="KW-1133">Transmembrane helix</keyword>
<reference evidence="2 3" key="1">
    <citation type="submission" date="2024-09" db="EMBL/GenBank/DDBJ databases">
        <title>Chromosome-scale assembly of Riccia fluitans.</title>
        <authorList>
            <person name="Paukszto L."/>
            <person name="Sawicki J."/>
            <person name="Karawczyk K."/>
            <person name="Piernik-Szablinska J."/>
            <person name="Szczecinska M."/>
            <person name="Mazdziarz M."/>
        </authorList>
    </citation>
    <scope>NUCLEOTIDE SEQUENCE [LARGE SCALE GENOMIC DNA]</scope>
    <source>
        <strain evidence="2">Rf_01</strain>
        <tissue evidence="2">Aerial parts of the thallus</tissue>
    </source>
</reference>
<proteinExistence type="predicted"/>
<keyword evidence="1" id="KW-0812">Transmembrane</keyword>
<accession>A0ABD1YPZ5</accession>
<protein>
    <submittedName>
        <fullName evidence="2">Uncharacterized protein</fullName>
    </submittedName>
</protein>
<sequence>MPTGNPSEGVAPEVLLAPYSALAGSDLDEAVINHCCGTSSPANRLTTNSLLIGLSAVISSIVSEILASLIWRNMISCMRSTSAATRSYFGCPMELACSWTGSGYTIVPVGPIEAFGASSSAYWSWIC</sequence>
<dbReference type="Proteomes" id="UP001605036">
    <property type="component" value="Unassembled WGS sequence"/>
</dbReference>
<evidence type="ECO:0000313" key="3">
    <source>
        <dbReference type="Proteomes" id="UP001605036"/>
    </source>
</evidence>
<evidence type="ECO:0000313" key="2">
    <source>
        <dbReference type="EMBL" id="KAL2632853.1"/>
    </source>
</evidence>
<keyword evidence="3" id="KW-1185">Reference proteome</keyword>
<gene>
    <name evidence="2" type="ORF">R1flu_004332</name>
</gene>
<organism evidence="2 3">
    <name type="scientific">Riccia fluitans</name>
    <dbReference type="NCBI Taxonomy" id="41844"/>
    <lineage>
        <taxon>Eukaryota</taxon>
        <taxon>Viridiplantae</taxon>
        <taxon>Streptophyta</taxon>
        <taxon>Embryophyta</taxon>
        <taxon>Marchantiophyta</taxon>
        <taxon>Marchantiopsida</taxon>
        <taxon>Marchantiidae</taxon>
        <taxon>Marchantiales</taxon>
        <taxon>Ricciaceae</taxon>
        <taxon>Riccia</taxon>
    </lineage>
</organism>
<evidence type="ECO:0000256" key="1">
    <source>
        <dbReference type="SAM" id="Phobius"/>
    </source>
</evidence>
<comment type="caution">
    <text evidence="2">The sequence shown here is derived from an EMBL/GenBank/DDBJ whole genome shotgun (WGS) entry which is preliminary data.</text>
</comment>
<name>A0ABD1YPZ5_9MARC</name>
<feature type="transmembrane region" description="Helical" evidence="1">
    <location>
        <begin position="50"/>
        <end position="71"/>
    </location>
</feature>
<dbReference type="AlphaFoldDB" id="A0ABD1YPZ5"/>
<dbReference type="EMBL" id="JBHFFA010000003">
    <property type="protein sequence ID" value="KAL2632853.1"/>
    <property type="molecule type" value="Genomic_DNA"/>
</dbReference>
<keyword evidence="1" id="KW-0472">Membrane</keyword>